<name>A0A0Q4B1L1_9BACT</name>
<evidence type="ECO:0000313" key="1">
    <source>
        <dbReference type="EMBL" id="KQM09167.1"/>
    </source>
</evidence>
<sequence>MGAFAATVEREVQNPLALLVSRETSVVAYKWQFMGSEMWQGNSLELEARVMETEEDCDCHTVRKIHEEYDSNGKLIKKTVDTEEDCDCHKTTTTD</sequence>
<keyword evidence="2" id="KW-1185">Reference proteome</keyword>
<evidence type="ECO:0000313" key="2">
    <source>
        <dbReference type="Proteomes" id="UP000054172"/>
    </source>
</evidence>
<gene>
    <name evidence="1" type="ORF">AL399_03130</name>
</gene>
<proteinExistence type="predicted"/>
<dbReference type="PATRIC" id="fig|1702214.3.peg.1115"/>
<dbReference type="AlphaFoldDB" id="A0A0Q4B1L1"/>
<reference evidence="1" key="1">
    <citation type="submission" date="2015-08" db="EMBL/GenBank/DDBJ databases">
        <title>Candidatus Bacteriodes Periocalifornicus.</title>
        <authorList>
            <person name="McLean J.S."/>
            <person name="Kelley S."/>
        </authorList>
    </citation>
    <scope>NUCLEOTIDE SEQUENCE [LARGE SCALE GENOMIC DNA]</scope>
    <source>
        <strain evidence="1">12B</strain>
    </source>
</reference>
<accession>A0A0Q4B1L1</accession>
<dbReference type="Proteomes" id="UP000054172">
    <property type="component" value="Unassembled WGS sequence"/>
</dbReference>
<dbReference type="EMBL" id="LIIK01000010">
    <property type="protein sequence ID" value="KQM09167.1"/>
    <property type="molecule type" value="Genomic_DNA"/>
</dbReference>
<protein>
    <submittedName>
        <fullName evidence="1">Uncharacterized protein</fullName>
    </submittedName>
</protein>
<organism evidence="1 2">
    <name type="scientific">Candidatus [Bacteroides] periocalifornicus</name>
    <dbReference type="NCBI Taxonomy" id="1702214"/>
    <lineage>
        <taxon>Bacteria</taxon>
        <taxon>Pseudomonadati</taxon>
        <taxon>Bacteroidota</taxon>
    </lineage>
</organism>
<comment type="caution">
    <text evidence="1">The sequence shown here is derived from an EMBL/GenBank/DDBJ whole genome shotgun (WGS) entry which is preliminary data.</text>
</comment>